<dbReference type="Pfam" id="PF09438">
    <property type="entry name" value="DUF2017"/>
    <property type="match status" value="1"/>
</dbReference>
<evidence type="ECO:0000313" key="1">
    <source>
        <dbReference type="EMBL" id="TWF76094.1"/>
    </source>
</evidence>
<dbReference type="AlphaFoldDB" id="A0A561SMJ8"/>
<accession>A0A561SMJ8</accession>
<dbReference type="EMBL" id="VIWU01000001">
    <property type="protein sequence ID" value="TWF76094.1"/>
    <property type="molecule type" value="Genomic_DNA"/>
</dbReference>
<proteinExistence type="predicted"/>
<organism evidence="1 2">
    <name type="scientific">Pseudonocardia hierapolitana</name>
    <dbReference type="NCBI Taxonomy" id="1128676"/>
    <lineage>
        <taxon>Bacteria</taxon>
        <taxon>Bacillati</taxon>
        <taxon>Actinomycetota</taxon>
        <taxon>Actinomycetes</taxon>
        <taxon>Pseudonocardiales</taxon>
        <taxon>Pseudonocardiaceae</taxon>
        <taxon>Pseudonocardia</taxon>
    </lineage>
</organism>
<protein>
    <submittedName>
        <fullName evidence="1">Uncharacterized protein DUF2017</fullName>
    </submittedName>
</protein>
<keyword evidence="2" id="KW-1185">Reference proteome</keyword>
<sequence length="184" mass="19867">MNGWKKAGRGAKARLAGTFDPQEAAVLRGLVAEIRQMLAGRSADNPADELAVLTGMRTGPSTRPDDRVLARLLPDFSTDDADLSAGMRSLHEPELIEAKDAAAVLMLDTLPEAGGRVELTPDQADSWLTALNDVRLALGTALDVSEDMPEDLPIDDPRAAHLGVYHWLTYVQDSLVQARMQVRG</sequence>
<comment type="caution">
    <text evidence="1">The sequence shown here is derived from an EMBL/GenBank/DDBJ whole genome shotgun (WGS) entry which is preliminary data.</text>
</comment>
<reference evidence="1 2" key="1">
    <citation type="submission" date="2019-06" db="EMBL/GenBank/DDBJ databases">
        <title>Sequencing the genomes of 1000 actinobacteria strains.</title>
        <authorList>
            <person name="Klenk H.-P."/>
        </authorList>
    </citation>
    <scope>NUCLEOTIDE SEQUENCE [LARGE SCALE GENOMIC DNA]</scope>
    <source>
        <strain evidence="1 2">DSM 45671</strain>
    </source>
</reference>
<gene>
    <name evidence="1" type="ORF">FHX44_111982</name>
</gene>
<name>A0A561SMJ8_9PSEU</name>
<evidence type="ECO:0000313" key="2">
    <source>
        <dbReference type="Proteomes" id="UP000321261"/>
    </source>
</evidence>
<dbReference type="OrthoDB" id="3268479at2"/>
<dbReference type="InterPro" id="IPR018561">
    <property type="entry name" value="AosR"/>
</dbReference>
<dbReference type="Proteomes" id="UP000321261">
    <property type="component" value="Unassembled WGS sequence"/>
</dbReference>
<dbReference type="RefSeq" id="WP_147255190.1">
    <property type="nucleotide sequence ID" value="NZ_VIWU01000001.1"/>
</dbReference>